<dbReference type="RefSeq" id="WP_162815880.1">
    <property type="nucleotide sequence ID" value="NZ_BJYU01000178.1"/>
</dbReference>
<name>A0A512C2P3_9HYPH</name>
<dbReference type="EMBL" id="BJYU01000178">
    <property type="protein sequence ID" value="GEO18297.1"/>
    <property type="molecule type" value="Genomic_DNA"/>
</dbReference>
<accession>A0A512C2P3</accession>
<keyword evidence="4" id="KW-1185">Reference proteome</keyword>
<gene>
    <name evidence="3" type="ORF">MAE02_59930</name>
</gene>
<feature type="domain" description="Toprim" evidence="1">
    <location>
        <begin position="182"/>
        <end position="269"/>
    </location>
</feature>
<proteinExistence type="predicted"/>
<dbReference type="Proteomes" id="UP000321085">
    <property type="component" value="Unassembled WGS sequence"/>
</dbReference>
<dbReference type="Pfam" id="PF13362">
    <property type="entry name" value="Toprim_3"/>
    <property type="match status" value="1"/>
</dbReference>
<organism evidence="3 4">
    <name type="scientific">Microvirga aerophila</name>
    <dbReference type="NCBI Taxonomy" id="670291"/>
    <lineage>
        <taxon>Bacteria</taxon>
        <taxon>Pseudomonadati</taxon>
        <taxon>Pseudomonadota</taxon>
        <taxon>Alphaproteobacteria</taxon>
        <taxon>Hyphomicrobiales</taxon>
        <taxon>Methylobacteriaceae</taxon>
        <taxon>Microvirga</taxon>
    </lineage>
</organism>
<dbReference type="InterPro" id="IPR055570">
    <property type="entry name" value="DUF7146"/>
</dbReference>
<reference evidence="3 4" key="1">
    <citation type="submission" date="2019-07" db="EMBL/GenBank/DDBJ databases">
        <title>Whole genome shotgun sequence of Microvirga aerophila NBRC 106136.</title>
        <authorList>
            <person name="Hosoyama A."/>
            <person name="Uohara A."/>
            <person name="Ohji S."/>
            <person name="Ichikawa N."/>
        </authorList>
    </citation>
    <scope>NUCLEOTIDE SEQUENCE [LARGE SCALE GENOMIC DNA]</scope>
    <source>
        <strain evidence="3 4">NBRC 106136</strain>
    </source>
</reference>
<dbReference type="Pfam" id="PF23639">
    <property type="entry name" value="DUF7146"/>
    <property type="match status" value="1"/>
</dbReference>
<feature type="domain" description="DUF7146" evidence="2">
    <location>
        <begin position="71"/>
        <end position="171"/>
    </location>
</feature>
<sequence>MSVTLDQSAPDGFLIHSFAGNDPIACRDHVRALAGLPAWTPSSGNRAPTPRLVIVPAQPDEEEERKAKWLQARVLALWKEACDPRGSIVETYLASRALVLPDEVAVTVLRYHPACVWKNANGNLIRVPAMIAAMRCIHTDRLKAVHRTRLTPEGRKVDRRMLGDATEAAIKLDPDEAVTMGLVVGEGIETCLAARQIGLRPAWALGSVGMIQTLPVLLGVEAITLLAETDKRGANARAIDTCGTRWHDAGRNVIVASPKFGGDVNDALQGKKVA</sequence>
<dbReference type="AlphaFoldDB" id="A0A512C2P3"/>
<evidence type="ECO:0000313" key="4">
    <source>
        <dbReference type="Proteomes" id="UP000321085"/>
    </source>
</evidence>
<evidence type="ECO:0000259" key="1">
    <source>
        <dbReference type="Pfam" id="PF13362"/>
    </source>
</evidence>
<dbReference type="InterPro" id="IPR006171">
    <property type="entry name" value="TOPRIM_dom"/>
</dbReference>
<evidence type="ECO:0000259" key="2">
    <source>
        <dbReference type="Pfam" id="PF23639"/>
    </source>
</evidence>
<evidence type="ECO:0000313" key="3">
    <source>
        <dbReference type="EMBL" id="GEO18297.1"/>
    </source>
</evidence>
<comment type="caution">
    <text evidence="3">The sequence shown here is derived from an EMBL/GenBank/DDBJ whole genome shotgun (WGS) entry which is preliminary data.</text>
</comment>
<protein>
    <submittedName>
        <fullName evidence="3">Uncharacterized protein</fullName>
    </submittedName>
</protein>